<accession>A0A7C4QT09</accession>
<dbReference type="GO" id="GO:0004674">
    <property type="term" value="F:protein serine/threonine kinase activity"/>
    <property type="evidence" value="ECO:0007669"/>
    <property type="project" value="UniProtKB-KW"/>
</dbReference>
<proteinExistence type="predicted"/>
<keyword evidence="3" id="KW-0418">Kinase</keyword>
<feature type="domain" description="Pyrrolo-quinoline quinone repeat" evidence="2">
    <location>
        <begin position="100"/>
        <end position="347"/>
    </location>
</feature>
<evidence type="ECO:0000259" key="2">
    <source>
        <dbReference type="Pfam" id="PF13360"/>
    </source>
</evidence>
<evidence type="ECO:0000313" key="3">
    <source>
        <dbReference type="EMBL" id="HGT40708.1"/>
    </source>
</evidence>
<feature type="chain" id="PRO_5027549767" evidence="1">
    <location>
        <begin position="24"/>
        <end position="427"/>
    </location>
</feature>
<keyword evidence="3" id="KW-0808">Transferase</keyword>
<comment type="caution">
    <text evidence="3">The sequence shown here is derived from an EMBL/GenBank/DDBJ whole genome shotgun (WGS) entry which is preliminary data.</text>
</comment>
<keyword evidence="3" id="KW-0723">Serine/threonine-protein kinase</keyword>
<dbReference type="InterPro" id="IPR018391">
    <property type="entry name" value="PQQ_b-propeller_rpt"/>
</dbReference>
<feature type="signal peptide" evidence="1">
    <location>
        <begin position="1"/>
        <end position="23"/>
    </location>
</feature>
<sequence>MPKWLRPAAVLCLLVVVSCGSRAVVQAADWSRFRGPNGTAVSDARDIPIEWSDQKHLAWKTPLPGAGSSSPILVGERVFVTCFSGQENSGDVSGLKRHLLCLSLEDGRILWERVVPAVQPEDRYSGQLRQHGYATSTPVSDGDRVYVFFGKTGVLAFDLGGQELWRQNVGSGSGKMRWGSGASPILYKHMVLVNAAAENKSVVALDKSTGKELWRMEAPNIYGSWSTPVLVDAPDGKTEMVLSAPYEVWGFDPDNGEFLWYAEGINDETICGSLVAKDGVVYAVGGRAGSAVAIKAGGRDDVTKTHTLWRGSVSSYVPSPVLAGDRIFCVNERGVLNCISAVDGKPIYQQRLRDAGNIYASPVVVHDKLYITTRTNGVLVLSTTGQGEVLAHNRLDDDSDFNASPAVADGKLLLRSNRALYCLSTSR</sequence>
<dbReference type="PANTHER" id="PTHR34512:SF30">
    <property type="entry name" value="OUTER MEMBRANE PROTEIN ASSEMBLY FACTOR BAMB"/>
    <property type="match status" value="1"/>
</dbReference>
<organism evidence="3">
    <name type="scientific">Schlesneria paludicola</name>
    <dbReference type="NCBI Taxonomy" id="360056"/>
    <lineage>
        <taxon>Bacteria</taxon>
        <taxon>Pseudomonadati</taxon>
        <taxon>Planctomycetota</taxon>
        <taxon>Planctomycetia</taxon>
        <taxon>Planctomycetales</taxon>
        <taxon>Planctomycetaceae</taxon>
        <taxon>Schlesneria</taxon>
    </lineage>
</organism>
<dbReference type="PANTHER" id="PTHR34512">
    <property type="entry name" value="CELL SURFACE PROTEIN"/>
    <property type="match status" value="1"/>
</dbReference>
<dbReference type="EMBL" id="DSVQ01000018">
    <property type="protein sequence ID" value="HGT40708.1"/>
    <property type="molecule type" value="Genomic_DNA"/>
</dbReference>
<name>A0A7C4QT09_9PLAN</name>
<dbReference type="SUPFAM" id="SSF50998">
    <property type="entry name" value="Quinoprotein alcohol dehydrogenase-like"/>
    <property type="match status" value="1"/>
</dbReference>
<dbReference type="SMART" id="SM00564">
    <property type="entry name" value="PQQ"/>
    <property type="match status" value="4"/>
</dbReference>
<dbReference type="PROSITE" id="PS51257">
    <property type="entry name" value="PROKAR_LIPOPROTEIN"/>
    <property type="match status" value="1"/>
</dbReference>
<dbReference type="Pfam" id="PF13360">
    <property type="entry name" value="PQQ_2"/>
    <property type="match status" value="1"/>
</dbReference>
<protein>
    <submittedName>
        <fullName evidence="3">Serine/threonine protein kinase</fullName>
    </submittedName>
</protein>
<dbReference type="InterPro" id="IPR002372">
    <property type="entry name" value="PQQ_rpt_dom"/>
</dbReference>
<keyword evidence="1" id="KW-0732">Signal</keyword>
<dbReference type="InterPro" id="IPR011047">
    <property type="entry name" value="Quinoprotein_ADH-like_sf"/>
</dbReference>
<gene>
    <name evidence="3" type="ORF">ENS64_15800</name>
</gene>
<dbReference type="Gene3D" id="2.130.10.10">
    <property type="entry name" value="YVTN repeat-like/Quinoprotein amine dehydrogenase"/>
    <property type="match status" value="2"/>
</dbReference>
<dbReference type="AlphaFoldDB" id="A0A7C4QT09"/>
<evidence type="ECO:0000256" key="1">
    <source>
        <dbReference type="SAM" id="SignalP"/>
    </source>
</evidence>
<dbReference type="InterPro" id="IPR015943">
    <property type="entry name" value="WD40/YVTN_repeat-like_dom_sf"/>
</dbReference>
<reference evidence="3" key="1">
    <citation type="journal article" date="2020" name="mSystems">
        <title>Genome- and Community-Level Interaction Insights into Carbon Utilization and Element Cycling Functions of Hydrothermarchaeota in Hydrothermal Sediment.</title>
        <authorList>
            <person name="Zhou Z."/>
            <person name="Liu Y."/>
            <person name="Xu W."/>
            <person name="Pan J."/>
            <person name="Luo Z.H."/>
            <person name="Li M."/>
        </authorList>
    </citation>
    <scope>NUCLEOTIDE SEQUENCE [LARGE SCALE GENOMIC DNA]</scope>
    <source>
        <strain evidence="3">SpSt-508</strain>
    </source>
</reference>